<dbReference type="OrthoDB" id="10270636at2759"/>
<protein>
    <submittedName>
        <fullName evidence="1">Uncharacterized protein</fullName>
    </submittedName>
</protein>
<comment type="caution">
    <text evidence="1">The sequence shown here is derived from an EMBL/GenBank/DDBJ whole genome shotgun (WGS) entry which is preliminary data.</text>
</comment>
<proteinExistence type="predicted"/>
<accession>A0A9P6XDM4</accession>
<evidence type="ECO:0000313" key="2">
    <source>
        <dbReference type="Proteomes" id="UP000716291"/>
    </source>
</evidence>
<dbReference type="EMBL" id="JAANQT010000444">
    <property type="protein sequence ID" value="KAG1310962.1"/>
    <property type="molecule type" value="Genomic_DNA"/>
</dbReference>
<evidence type="ECO:0000313" key="1">
    <source>
        <dbReference type="EMBL" id="KAG1310962.1"/>
    </source>
</evidence>
<name>A0A9P6XDM4_RHIOR</name>
<gene>
    <name evidence="1" type="ORF">G6F64_004170</name>
</gene>
<reference evidence="1" key="1">
    <citation type="journal article" date="2020" name="Microb. Genom.">
        <title>Genetic diversity of clinical and environmental Mucorales isolates obtained from an investigation of mucormycosis cases among solid organ transplant recipients.</title>
        <authorList>
            <person name="Nguyen M.H."/>
            <person name="Kaul D."/>
            <person name="Muto C."/>
            <person name="Cheng S.J."/>
            <person name="Richter R.A."/>
            <person name="Bruno V.M."/>
            <person name="Liu G."/>
            <person name="Beyhan S."/>
            <person name="Sundermann A.J."/>
            <person name="Mounaud S."/>
            <person name="Pasculle A.W."/>
            <person name="Nierman W.C."/>
            <person name="Driscoll E."/>
            <person name="Cumbie R."/>
            <person name="Clancy C.J."/>
            <person name="Dupont C.L."/>
        </authorList>
    </citation>
    <scope>NUCLEOTIDE SEQUENCE</scope>
    <source>
        <strain evidence="1">GL11</strain>
    </source>
</reference>
<keyword evidence="2" id="KW-1185">Reference proteome</keyword>
<dbReference type="AlphaFoldDB" id="A0A9P6XDM4"/>
<sequence length="91" mass="10205">MMTQQIEHNHSNVVASMIKKCSSLQSILEPVDLVELLGIVDLTLPDAAAILQHQVNSIWCEKLELPVWKPESAYEECTHRIMSSSANPHLL</sequence>
<dbReference type="Proteomes" id="UP000716291">
    <property type="component" value="Unassembled WGS sequence"/>
</dbReference>
<organism evidence="1 2">
    <name type="scientific">Rhizopus oryzae</name>
    <name type="common">Mucormycosis agent</name>
    <name type="synonym">Rhizopus arrhizus var. delemar</name>
    <dbReference type="NCBI Taxonomy" id="64495"/>
    <lineage>
        <taxon>Eukaryota</taxon>
        <taxon>Fungi</taxon>
        <taxon>Fungi incertae sedis</taxon>
        <taxon>Mucoromycota</taxon>
        <taxon>Mucoromycotina</taxon>
        <taxon>Mucoromycetes</taxon>
        <taxon>Mucorales</taxon>
        <taxon>Mucorineae</taxon>
        <taxon>Rhizopodaceae</taxon>
        <taxon>Rhizopus</taxon>
    </lineage>
</organism>